<dbReference type="RefSeq" id="WP_125229503.1">
    <property type="nucleotide sequence ID" value="NZ_RWJI01000001.1"/>
</dbReference>
<dbReference type="Proteomes" id="UP000268553">
    <property type="component" value="Unassembled WGS sequence"/>
</dbReference>
<organism evidence="1 2">
    <name type="scientific">Sphingorhabdus wooponensis</name>
    <dbReference type="NCBI Taxonomy" id="940136"/>
    <lineage>
        <taxon>Bacteria</taxon>
        <taxon>Pseudomonadati</taxon>
        <taxon>Pseudomonadota</taxon>
        <taxon>Alphaproteobacteria</taxon>
        <taxon>Sphingomonadales</taxon>
        <taxon>Sphingomonadaceae</taxon>
        <taxon>Sphingorhabdus</taxon>
    </lineage>
</organism>
<dbReference type="EMBL" id="RWJI01000001">
    <property type="protein sequence ID" value="RRQ51489.1"/>
    <property type="molecule type" value="Genomic_DNA"/>
</dbReference>
<sequence length="99" mass="9931">MAAVDGDWDVTIKSPMGDQKAVLTVKSDGGSFSGQMSGGLGSMDIASGTVDGDTLSWGMDITVPMPMHLNATATVSGDAMTGEVKAGAFGSMGLTGTRK</sequence>
<reference evidence="1 2" key="1">
    <citation type="submission" date="2018-12" db="EMBL/GenBank/DDBJ databases">
        <authorList>
            <person name="Kim S.-J."/>
            <person name="Jung G.-Y."/>
        </authorList>
    </citation>
    <scope>NUCLEOTIDE SEQUENCE [LARGE SCALE GENOMIC DNA]</scope>
    <source>
        <strain evidence="1 2">03SU3-P</strain>
    </source>
</reference>
<protein>
    <submittedName>
        <fullName evidence="1">Uncharacterized protein</fullName>
    </submittedName>
</protein>
<proteinExistence type="predicted"/>
<gene>
    <name evidence="1" type="ORF">D7D48_00875</name>
</gene>
<accession>A0A3R8R438</accession>
<name>A0A3R8R438_9SPHN</name>
<comment type="caution">
    <text evidence="1">The sequence shown here is derived from an EMBL/GenBank/DDBJ whole genome shotgun (WGS) entry which is preliminary data.</text>
</comment>
<dbReference type="AlphaFoldDB" id="A0A3R8R438"/>
<keyword evidence="2" id="KW-1185">Reference proteome</keyword>
<evidence type="ECO:0000313" key="1">
    <source>
        <dbReference type="EMBL" id="RRQ51489.1"/>
    </source>
</evidence>
<dbReference type="OrthoDB" id="5145750at2"/>
<evidence type="ECO:0000313" key="2">
    <source>
        <dbReference type="Proteomes" id="UP000268553"/>
    </source>
</evidence>